<dbReference type="STRING" id="1246637.MTBBW1_350054"/>
<dbReference type="Gene3D" id="3.30.70.1060">
    <property type="entry name" value="Dimeric alpha+beta barrel"/>
    <property type="match status" value="1"/>
</dbReference>
<proteinExistence type="inferred from homology"/>
<dbReference type="InterPro" id="IPR011008">
    <property type="entry name" value="Dimeric_a/b-barrel"/>
</dbReference>
<gene>
    <name evidence="3" type="ORF">MTBBW1_350054</name>
</gene>
<dbReference type="PANTHER" id="PTHR33606">
    <property type="entry name" value="PROTEIN YCII"/>
    <property type="match status" value="1"/>
</dbReference>
<dbReference type="InterPro" id="IPR005545">
    <property type="entry name" value="YCII"/>
</dbReference>
<organism evidence="3 4">
    <name type="scientific">Desulfamplus magnetovallimortis</name>
    <dbReference type="NCBI Taxonomy" id="1246637"/>
    <lineage>
        <taxon>Bacteria</taxon>
        <taxon>Pseudomonadati</taxon>
        <taxon>Thermodesulfobacteriota</taxon>
        <taxon>Desulfobacteria</taxon>
        <taxon>Desulfobacterales</taxon>
        <taxon>Desulfobacteraceae</taxon>
        <taxon>Desulfamplus</taxon>
    </lineage>
</organism>
<evidence type="ECO:0000313" key="3">
    <source>
        <dbReference type="EMBL" id="SLM31563.1"/>
    </source>
</evidence>
<dbReference type="SUPFAM" id="SSF54909">
    <property type="entry name" value="Dimeric alpha+beta barrel"/>
    <property type="match status" value="1"/>
</dbReference>
<dbReference type="InterPro" id="IPR051807">
    <property type="entry name" value="Sec-metab_biosynth-assoc"/>
</dbReference>
<dbReference type="Pfam" id="PF03795">
    <property type="entry name" value="YCII"/>
    <property type="match status" value="1"/>
</dbReference>
<dbReference type="OrthoDB" id="2293521at2"/>
<evidence type="ECO:0000313" key="4">
    <source>
        <dbReference type="Proteomes" id="UP000191931"/>
    </source>
</evidence>
<evidence type="ECO:0000256" key="1">
    <source>
        <dbReference type="ARBA" id="ARBA00007689"/>
    </source>
</evidence>
<evidence type="ECO:0000259" key="2">
    <source>
        <dbReference type="Pfam" id="PF03795"/>
    </source>
</evidence>
<reference evidence="3 4" key="1">
    <citation type="submission" date="2017-03" db="EMBL/GenBank/DDBJ databases">
        <authorList>
            <person name="Afonso C.L."/>
            <person name="Miller P.J."/>
            <person name="Scott M.A."/>
            <person name="Spackman E."/>
            <person name="Goraichik I."/>
            <person name="Dimitrov K.M."/>
            <person name="Suarez D.L."/>
            <person name="Swayne D.E."/>
        </authorList>
    </citation>
    <scope>NUCLEOTIDE SEQUENCE [LARGE SCALE GENOMIC DNA]</scope>
    <source>
        <strain evidence="3">PRJEB14757</strain>
    </source>
</reference>
<dbReference type="PANTHER" id="PTHR33606:SF3">
    <property type="entry name" value="PROTEIN YCII"/>
    <property type="match status" value="1"/>
</dbReference>
<comment type="similarity">
    <text evidence="1">Belongs to the YciI family.</text>
</comment>
<dbReference type="AlphaFoldDB" id="A0A1W1HGL6"/>
<dbReference type="RefSeq" id="WP_080800419.1">
    <property type="nucleotide sequence ID" value="NZ_LT828541.1"/>
</dbReference>
<dbReference type="EMBL" id="FWEV01000276">
    <property type="protein sequence ID" value="SLM31563.1"/>
    <property type="molecule type" value="Genomic_DNA"/>
</dbReference>
<protein>
    <recommendedName>
        <fullName evidence="2">YCII-related domain-containing protein</fullName>
    </recommendedName>
</protein>
<dbReference type="Proteomes" id="UP000191931">
    <property type="component" value="Unassembled WGS sequence"/>
</dbReference>
<name>A0A1W1HGL6_9BACT</name>
<sequence>MQFIVTGYDGTDDGALERRMNVREAHLNMASEMHESGKWLYAAAILNDEGKMCGSMIVCDFDSREALESEWLNREPYVTGDVWKTIEIRQAMVAPFCAPGSK</sequence>
<keyword evidence="4" id="KW-1185">Reference proteome</keyword>
<accession>A0A1W1HGL6</accession>
<feature type="domain" description="YCII-related" evidence="2">
    <location>
        <begin position="1"/>
        <end position="90"/>
    </location>
</feature>